<evidence type="ECO:0000313" key="2">
    <source>
        <dbReference type="Proteomes" id="UP000019376"/>
    </source>
</evidence>
<protein>
    <submittedName>
        <fullName evidence="1">Uncharacterized protein</fullName>
    </submittedName>
</protein>
<dbReference type="EMBL" id="KB644414">
    <property type="protein sequence ID" value="EPS32250.1"/>
    <property type="molecule type" value="Genomic_DNA"/>
</dbReference>
<gene>
    <name evidence="1" type="ORF">PDE_07210</name>
</gene>
<dbReference type="Proteomes" id="UP000019376">
    <property type="component" value="Unassembled WGS sequence"/>
</dbReference>
<evidence type="ECO:0000313" key="1">
    <source>
        <dbReference type="EMBL" id="EPS32250.1"/>
    </source>
</evidence>
<proteinExistence type="predicted"/>
<reference evidence="1 2" key="1">
    <citation type="journal article" date="2013" name="PLoS ONE">
        <title>Genomic and secretomic analyses reveal unique features of the lignocellulolytic enzyme system of Penicillium decumbens.</title>
        <authorList>
            <person name="Liu G."/>
            <person name="Zhang L."/>
            <person name="Wei X."/>
            <person name="Zou G."/>
            <person name="Qin Y."/>
            <person name="Ma L."/>
            <person name="Li J."/>
            <person name="Zheng H."/>
            <person name="Wang S."/>
            <person name="Wang C."/>
            <person name="Xun L."/>
            <person name="Zhao G.-P."/>
            <person name="Zhou Z."/>
            <person name="Qu Y."/>
        </authorList>
    </citation>
    <scope>NUCLEOTIDE SEQUENCE [LARGE SCALE GENOMIC DNA]</scope>
    <source>
        <strain evidence="2">114-2 / CGMCC 5302</strain>
    </source>
</reference>
<dbReference type="AlphaFoldDB" id="S7ZNJ6"/>
<sequence length="158" mass="18203">MDMSTFTLESVHSINSSTGTHHVVRLNRRTLSLSDSFYPLDPTRRAVVVHGWGRHLYRTISEVSFSRVVAEEVCAHLPLFYFLVFEPDFGMEKNSLVELLWLCSALREKRVIAKDASDISSPYEVDFAPPIHGPFGVFRTVFKERDNRRDFRCASHLK</sequence>
<accession>S7ZNJ6</accession>
<name>S7ZNJ6_PENO1</name>
<keyword evidence="2" id="KW-1185">Reference proteome</keyword>
<dbReference type="HOGENOM" id="CLU_1669994_0_0_1"/>
<organism evidence="1 2">
    <name type="scientific">Penicillium oxalicum (strain 114-2 / CGMCC 5302)</name>
    <name type="common">Penicillium decumbens</name>
    <dbReference type="NCBI Taxonomy" id="933388"/>
    <lineage>
        <taxon>Eukaryota</taxon>
        <taxon>Fungi</taxon>
        <taxon>Dikarya</taxon>
        <taxon>Ascomycota</taxon>
        <taxon>Pezizomycotina</taxon>
        <taxon>Eurotiomycetes</taxon>
        <taxon>Eurotiomycetidae</taxon>
        <taxon>Eurotiales</taxon>
        <taxon>Aspergillaceae</taxon>
        <taxon>Penicillium</taxon>
    </lineage>
</organism>